<evidence type="ECO:0000313" key="3">
    <source>
        <dbReference type="Proteomes" id="UP000000763"/>
    </source>
</evidence>
<feature type="compositionally biased region" description="Low complexity" evidence="1">
    <location>
        <begin position="94"/>
        <end position="103"/>
    </location>
</feature>
<organism evidence="2 3">
    <name type="scientific">Oryza sativa subsp. japonica</name>
    <name type="common">Rice</name>
    <dbReference type="NCBI Taxonomy" id="39947"/>
    <lineage>
        <taxon>Eukaryota</taxon>
        <taxon>Viridiplantae</taxon>
        <taxon>Streptophyta</taxon>
        <taxon>Embryophyta</taxon>
        <taxon>Tracheophyta</taxon>
        <taxon>Spermatophyta</taxon>
        <taxon>Magnoliopsida</taxon>
        <taxon>Liliopsida</taxon>
        <taxon>Poales</taxon>
        <taxon>Poaceae</taxon>
        <taxon>BOP clade</taxon>
        <taxon>Oryzoideae</taxon>
        <taxon>Oryzeae</taxon>
        <taxon>Oryzinae</taxon>
        <taxon>Oryza</taxon>
        <taxon>Oryza sativa</taxon>
    </lineage>
</organism>
<feature type="compositionally biased region" description="Pro residues" evidence="1">
    <location>
        <begin position="119"/>
        <end position="130"/>
    </location>
</feature>
<dbReference type="EMBL" id="AP005632">
    <property type="protein sequence ID" value="BAD31593.1"/>
    <property type="molecule type" value="Genomic_DNA"/>
</dbReference>
<feature type="compositionally biased region" description="Low complexity" evidence="1">
    <location>
        <begin position="131"/>
        <end position="152"/>
    </location>
</feature>
<proteinExistence type="predicted"/>
<name>Q69NX4_ORYSJ</name>
<evidence type="ECO:0000313" key="2">
    <source>
        <dbReference type="EMBL" id="BAD31593.1"/>
    </source>
</evidence>
<dbReference type="AlphaFoldDB" id="Q69NX4"/>
<gene>
    <name evidence="2" type="primary">OSJNBb0050B07.22</name>
</gene>
<reference evidence="3" key="2">
    <citation type="journal article" date="2008" name="Nucleic Acids Res.">
        <title>The rice annotation project database (RAP-DB): 2008 update.</title>
        <authorList>
            <consortium name="The rice annotation project (RAP)"/>
        </authorList>
    </citation>
    <scope>GENOME REANNOTATION</scope>
    <source>
        <strain evidence="3">cv. Nipponbare</strain>
    </source>
</reference>
<evidence type="ECO:0000256" key="1">
    <source>
        <dbReference type="SAM" id="MobiDB-lite"/>
    </source>
</evidence>
<accession>Q69NX4</accession>
<sequence length="185" mass="19502">MAPKLEDNTIEGDVASEPIEWHNEIAEENESSKGAARTCDKGVVAPSSSQPATATATAEFRPELRCRPPLDPPSRSSRVAAAELHPERRRGRRCLGSSSRAAGVSPPASPRRRTTACGRPPPRVAAPPPAKRAAPAGGARAAAAAAVDGDAARAAVGVGMERRRRMGEGRGFGEKVRKMREKKKV</sequence>
<dbReference type="Proteomes" id="UP000000763">
    <property type="component" value="Chromosome 7"/>
</dbReference>
<protein>
    <submittedName>
        <fullName evidence="2">Uncharacterized protein</fullName>
    </submittedName>
</protein>
<reference evidence="3" key="1">
    <citation type="journal article" date="2005" name="Nature">
        <title>The map-based sequence of the rice genome.</title>
        <authorList>
            <consortium name="International rice genome sequencing project (IRGSP)"/>
            <person name="Matsumoto T."/>
            <person name="Wu J."/>
            <person name="Kanamori H."/>
            <person name="Katayose Y."/>
            <person name="Fujisawa M."/>
            <person name="Namiki N."/>
            <person name="Mizuno H."/>
            <person name="Yamamoto K."/>
            <person name="Antonio B.A."/>
            <person name="Baba T."/>
            <person name="Sakata K."/>
            <person name="Nagamura Y."/>
            <person name="Aoki H."/>
            <person name="Arikawa K."/>
            <person name="Arita K."/>
            <person name="Bito T."/>
            <person name="Chiden Y."/>
            <person name="Fujitsuka N."/>
            <person name="Fukunaka R."/>
            <person name="Hamada M."/>
            <person name="Harada C."/>
            <person name="Hayashi A."/>
            <person name="Hijishita S."/>
            <person name="Honda M."/>
            <person name="Hosokawa S."/>
            <person name="Ichikawa Y."/>
            <person name="Idonuma A."/>
            <person name="Iijima M."/>
            <person name="Ikeda M."/>
            <person name="Ikeno M."/>
            <person name="Ito K."/>
            <person name="Ito S."/>
            <person name="Ito T."/>
            <person name="Ito Y."/>
            <person name="Ito Y."/>
            <person name="Iwabuchi A."/>
            <person name="Kamiya K."/>
            <person name="Karasawa W."/>
            <person name="Kurita K."/>
            <person name="Katagiri S."/>
            <person name="Kikuta A."/>
            <person name="Kobayashi H."/>
            <person name="Kobayashi N."/>
            <person name="Machita K."/>
            <person name="Maehara T."/>
            <person name="Masukawa M."/>
            <person name="Mizubayashi T."/>
            <person name="Mukai Y."/>
            <person name="Nagasaki H."/>
            <person name="Nagata Y."/>
            <person name="Naito S."/>
            <person name="Nakashima M."/>
            <person name="Nakama Y."/>
            <person name="Nakamichi Y."/>
            <person name="Nakamura M."/>
            <person name="Meguro A."/>
            <person name="Negishi M."/>
            <person name="Ohta I."/>
            <person name="Ohta T."/>
            <person name="Okamoto M."/>
            <person name="Ono N."/>
            <person name="Saji S."/>
            <person name="Sakaguchi M."/>
            <person name="Sakai K."/>
            <person name="Shibata M."/>
            <person name="Shimokawa T."/>
            <person name="Song J."/>
            <person name="Takazaki Y."/>
            <person name="Terasawa K."/>
            <person name="Tsugane M."/>
            <person name="Tsuji K."/>
            <person name="Ueda S."/>
            <person name="Waki K."/>
            <person name="Yamagata H."/>
            <person name="Yamamoto M."/>
            <person name="Yamamoto S."/>
            <person name="Yamane H."/>
            <person name="Yoshiki S."/>
            <person name="Yoshihara R."/>
            <person name="Yukawa K."/>
            <person name="Zhong H."/>
            <person name="Yano M."/>
            <person name="Yuan Q."/>
            <person name="Ouyang S."/>
            <person name="Liu J."/>
            <person name="Jones K.M."/>
            <person name="Gansberger K."/>
            <person name="Moffat K."/>
            <person name="Hill J."/>
            <person name="Bera J."/>
            <person name="Fadrosh D."/>
            <person name="Jin S."/>
            <person name="Johri S."/>
            <person name="Kim M."/>
            <person name="Overton L."/>
            <person name="Reardon M."/>
            <person name="Tsitrin T."/>
            <person name="Vuong H."/>
            <person name="Weaver B."/>
            <person name="Ciecko A."/>
            <person name="Tallon L."/>
            <person name="Jackson J."/>
            <person name="Pai G."/>
            <person name="Aken S.V."/>
            <person name="Utterback T."/>
            <person name="Reidmuller S."/>
            <person name="Feldblyum T."/>
            <person name="Hsiao J."/>
            <person name="Zismann V."/>
            <person name="Iobst S."/>
            <person name="de Vazeille A.R."/>
            <person name="Buell C.R."/>
            <person name="Ying K."/>
            <person name="Li Y."/>
            <person name="Lu T."/>
            <person name="Huang Y."/>
            <person name="Zhao Q."/>
            <person name="Feng Q."/>
            <person name="Zhang L."/>
            <person name="Zhu J."/>
            <person name="Weng Q."/>
            <person name="Mu J."/>
            <person name="Lu Y."/>
            <person name="Fan D."/>
            <person name="Liu Y."/>
            <person name="Guan J."/>
            <person name="Zhang Y."/>
            <person name="Yu S."/>
            <person name="Liu X."/>
            <person name="Zhang Y."/>
            <person name="Hong G."/>
            <person name="Han B."/>
            <person name="Choisne N."/>
            <person name="Demange N."/>
            <person name="Orjeda G."/>
            <person name="Samain S."/>
            <person name="Cattolico L."/>
            <person name="Pelletier E."/>
            <person name="Couloux A."/>
            <person name="Segurens B."/>
            <person name="Wincker P."/>
            <person name="D'Hont A."/>
            <person name="Scarpelli C."/>
            <person name="Weissenbach J."/>
            <person name="Salanoubat M."/>
            <person name="Quetier F."/>
            <person name="Yu Y."/>
            <person name="Kim H.R."/>
            <person name="Rambo T."/>
            <person name="Currie J."/>
            <person name="Collura K."/>
            <person name="Luo M."/>
            <person name="Yang T."/>
            <person name="Ammiraju J.S.S."/>
            <person name="Engler F."/>
            <person name="Soderlund C."/>
            <person name="Wing R.A."/>
            <person name="Palmer L.E."/>
            <person name="de la Bastide M."/>
            <person name="Spiegel L."/>
            <person name="Nascimento L."/>
            <person name="Zutavern T."/>
            <person name="O'Shaughnessy A."/>
            <person name="Dike S."/>
            <person name="Dedhia N."/>
            <person name="Preston R."/>
            <person name="Balija V."/>
            <person name="McCombie W.R."/>
            <person name="Chow T."/>
            <person name="Chen H."/>
            <person name="Chung M."/>
            <person name="Chen C."/>
            <person name="Shaw J."/>
            <person name="Wu H."/>
            <person name="Hsiao K."/>
            <person name="Chao Y."/>
            <person name="Chu M."/>
            <person name="Cheng C."/>
            <person name="Hour A."/>
            <person name="Lee P."/>
            <person name="Lin S."/>
            <person name="Lin Y."/>
            <person name="Liou J."/>
            <person name="Liu S."/>
            <person name="Hsing Y."/>
            <person name="Raghuvanshi S."/>
            <person name="Mohanty A."/>
            <person name="Bharti A.K."/>
            <person name="Gaur A."/>
            <person name="Gupta V."/>
            <person name="Kumar D."/>
            <person name="Ravi V."/>
            <person name="Vij S."/>
            <person name="Kapur A."/>
            <person name="Khurana P."/>
            <person name="Khurana P."/>
            <person name="Khurana J.P."/>
            <person name="Tyagi A.K."/>
            <person name="Gaikwad K."/>
            <person name="Singh A."/>
            <person name="Dalal V."/>
            <person name="Srivastava S."/>
            <person name="Dixit A."/>
            <person name="Pal A.K."/>
            <person name="Ghazi I.A."/>
            <person name="Yadav M."/>
            <person name="Pandit A."/>
            <person name="Bhargava A."/>
            <person name="Sureshbabu K."/>
            <person name="Batra K."/>
            <person name="Sharma T.R."/>
            <person name="Mohapatra T."/>
            <person name="Singh N.K."/>
            <person name="Messing J."/>
            <person name="Nelson A.B."/>
            <person name="Fuks G."/>
            <person name="Kavchok S."/>
            <person name="Keizer G."/>
            <person name="Linton E."/>
            <person name="Llaca V."/>
            <person name="Song R."/>
            <person name="Tanyolac B."/>
            <person name="Young S."/>
            <person name="Ho-Il K."/>
            <person name="Hahn J.H."/>
            <person name="Sangsakoo G."/>
            <person name="Vanavichit A."/>
            <person name="de Mattos Luiz.A.T."/>
            <person name="Zimmer P.D."/>
            <person name="Malone G."/>
            <person name="Dellagostin O."/>
            <person name="de Oliveira A.C."/>
            <person name="Bevan M."/>
            <person name="Bancroft I."/>
            <person name="Minx P."/>
            <person name="Cordum H."/>
            <person name="Wilson R."/>
            <person name="Cheng Z."/>
            <person name="Jin W."/>
            <person name="Jiang J."/>
            <person name="Leong S.A."/>
            <person name="Iwama H."/>
            <person name="Gojobori T."/>
            <person name="Itoh T."/>
            <person name="Niimura Y."/>
            <person name="Fujii Y."/>
            <person name="Habara T."/>
            <person name="Sakai H."/>
            <person name="Sato Y."/>
            <person name="Wilson G."/>
            <person name="Kumar K."/>
            <person name="McCouch S."/>
            <person name="Juretic N."/>
            <person name="Hoen D."/>
            <person name="Wright S."/>
            <person name="Bruskiewich R."/>
            <person name="Bureau T."/>
            <person name="Miyao A."/>
            <person name="Hirochika H."/>
            <person name="Nishikawa T."/>
            <person name="Kadowaki K."/>
            <person name="Sugiura M."/>
            <person name="Burr B."/>
            <person name="Sasaki T."/>
        </authorList>
    </citation>
    <scope>NUCLEOTIDE SEQUENCE [LARGE SCALE GENOMIC DNA]</scope>
    <source>
        <strain evidence="3">cv. Nipponbare</strain>
    </source>
</reference>
<feature type="compositionally biased region" description="Low complexity" evidence="1">
    <location>
        <begin position="45"/>
        <end position="58"/>
    </location>
</feature>
<feature type="region of interest" description="Disordered" evidence="1">
    <location>
        <begin position="27"/>
        <end position="152"/>
    </location>
</feature>